<dbReference type="AlphaFoldDB" id="A0A2G5UR95"/>
<dbReference type="Gene3D" id="1.10.510.10">
    <property type="entry name" value="Transferase(Phosphotransferase) domain 1"/>
    <property type="match status" value="1"/>
</dbReference>
<dbReference type="Proteomes" id="UP000230233">
    <property type="component" value="Chromosome III"/>
</dbReference>
<name>A0A2G5UR95_9PELO</name>
<dbReference type="SUPFAM" id="SSF56112">
    <property type="entry name" value="Protein kinase-like (PK-like)"/>
    <property type="match status" value="1"/>
</dbReference>
<sequence length="89" mass="10923">MCKKTLQFQLHERCYIHRDLKPCNVTLNYNEESPIIYLIDFGMGRQYGMSHNEYGFVIRYPRDSVGTLFTLLFYSYWKKTYKKRKIKFF</sequence>
<proteinExistence type="predicted"/>
<accession>A0A2G5UR95</accession>
<evidence type="ECO:0000259" key="1">
    <source>
        <dbReference type="PROSITE" id="PS50011"/>
    </source>
</evidence>
<dbReference type="PROSITE" id="PS50011">
    <property type="entry name" value="PROTEIN_KINASE_DOM"/>
    <property type="match status" value="1"/>
</dbReference>
<dbReference type="InterPro" id="IPR011009">
    <property type="entry name" value="Kinase-like_dom_sf"/>
</dbReference>
<organism evidence="2 3">
    <name type="scientific">Caenorhabditis nigoni</name>
    <dbReference type="NCBI Taxonomy" id="1611254"/>
    <lineage>
        <taxon>Eukaryota</taxon>
        <taxon>Metazoa</taxon>
        <taxon>Ecdysozoa</taxon>
        <taxon>Nematoda</taxon>
        <taxon>Chromadorea</taxon>
        <taxon>Rhabditida</taxon>
        <taxon>Rhabditina</taxon>
        <taxon>Rhabditomorpha</taxon>
        <taxon>Rhabditoidea</taxon>
        <taxon>Rhabditidae</taxon>
        <taxon>Peloderinae</taxon>
        <taxon>Caenorhabditis</taxon>
    </lineage>
</organism>
<dbReference type="InterPro" id="IPR008271">
    <property type="entry name" value="Ser/Thr_kinase_AS"/>
</dbReference>
<dbReference type="EMBL" id="PDUG01000003">
    <property type="protein sequence ID" value="PIC42039.1"/>
    <property type="molecule type" value="Genomic_DNA"/>
</dbReference>
<keyword evidence="3" id="KW-1185">Reference proteome</keyword>
<protein>
    <recommendedName>
        <fullName evidence="1">Protein kinase domain-containing protein</fullName>
    </recommendedName>
</protein>
<gene>
    <name evidence="2" type="primary">Cni-T11F8.4</name>
    <name evidence="2" type="synonym">Cnig_chr_III.g9243</name>
    <name evidence="2" type="ORF">B9Z55_009243</name>
</gene>
<dbReference type="GO" id="GO:0004672">
    <property type="term" value="F:protein kinase activity"/>
    <property type="evidence" value="ECO:0007669"/>
    <property type="project" value="InterPro"/>
</dbReference>
<reference evidence="3" key="1">
    <citation type="submission" date="2017-10" db="EMBL/GenBank/DDBJ databases">
        <title>Rapid genome shrinkage in a self-fertile nematode reveals novel sperm competition proteins.</title>
        <authorList>
            <person name="Yin D."/>
            <person name="Schwarz E.M."/>
            <person name="Thomas C.G."/>
            <person name="Felde R.L."/>
            <person name="Korf I.F."/>
            <person name="Cutter A.D."/>
            <person name="Schartner C.M."/>
            <person name="Ralston E.J."/>
            <person name="Meyer B.J."/>
            <person name="Haag E.S."/>
        </authorList>
    </citation>
    <scope>NUCLEOTIDE SEQUENCE [LARGE SCALE GENOMIC DNA]</scope>
    <source>
        <strain evidence="3">JU1422</strain>
    </source>
</reference>
<evidence type="ECO:0000313" key="3">
    <source>
        <dbReference type="Proteomes" id="UP000230233"/>
    </source>
</evidence>
<dbReference type="PROSITE" id="PS00108">
    <property type="entry name" value="PROTEIN_KINASE_ST"/>
    <property type="match status" value="1"/>
</dbReference>
<feature type="domain" description="Protein kinase" evidence="1">
    <location>
        <begin position="1"/>
        <end position="89"/>
    </location>
</feature>
<dbReference type="InterPro" id="IPR000719">
    <property type="entry name" value="Prot_kinase_dom"/>
</dbReference>
<evidence type="ECO:0000313" key="2">
    <source>
        <dbReference type="EMBL" id="PIC42039.1"/>
    </source>
</evidence>
<dbReference type="GO" id="GO:0005524">
    <property type="term" value="F:ATP binding"/>
    <property type="evidence" value="ECO:0007669"/>
    <property type="project" value="InterPro"/>
</dbReference>
<dbReference type="OrthoDB" id="5979581at2759"/>
<comment type="caution">
    <text evidence="2">The sequence shown here is derived from an EMBL/GenBank/DDBJ whole genome shotgun (WGS) entry which is preliminary data.</text>
</comment>